<evidence type="ECO:0000256" key="2">
    <source>
        <dbReference type="ARBA" id="ARBA00023002"/>
    </source>
</evidence>
<dbReference type="InterPro" id="IPR012133">
    <property type="entry name" value="Alpha-hydoxy_acid_DH_FMN"/>
</dbReference>
<evidence type="ECO:0000256" key="1">
    <source>
        <dbReference type="ARBA" id="ARBA00001917"/>
    </source>
</evidence>
<comment type="similarity">
    <text evidence="3">Belongs to the FMN-dependent alpha-hydroxy acid dehydrogenase family.</text>
</comment>
<feature type="domain" description="FMN hydroxy acid dehydrogenase" evidence="6">
    <location>
        <begin position="1"/>
        <end position="202"/>
    </location>
</feature>
<dbReference type="InterPro" id="IPR000262">
    <property type="entry name" value="FMN-dep_DH"/>
</dbReference>
<dbReference type="Gene3D" id="3.20.20.70">
    <property type="entry name" value="Aldolase class I"/>
    <property type="match status" value="1"/>
</dbReference>
<reference evidence="8" key="1">
    <citation type="submission" date="2022-11" db="UniProtKB">
        <authorList>
            <consortium name="WormBaseParasite"/>
        </authorList>
    </citation>
    <scope>IDENTIFICATION</scope>
</reference>
<dbReference type="InterPro" id="IPR013785">
    <property type="entry name" value="Aldolase_TIM"/>
</dbReference>
<dbReference type="AlphaFoldDB" id="A0A914Q7N3"/>
<dbReference type="WBParaSite" id="PDA_v2.g25035.t1">
    <property type="protein sequence ID" value="PDA_v2.g25035.t1"/>
    <property type="gene ID" value="PDA_v2.g25035"/>
</dbReference>
<organism evidence="7 8">
    <name type="scientific">Panagrolaimus davidi</name>
    <dbReference type="NCBI Taxonomy" id="227884"/>
    <lineage>
        <taxon>Eukaryota</taxon>
        <taxon>Metazoa</taxon>
        <taxon>Ecdysozoa</taxon>
        <taxon>Nematoda</taxon>
        <taxon>Chromadorea</taxon>
        <taxon>Rhabditida</taxon>
        <taxon>Tylenchina</taxon>
        <taxon>Panagrolaimomorpha</taxon>
        <taxon>Panagrolaimoidea</taxon>
        <taxon>Panagrolaimidae</taxon>
        <taxon>Panagrolaimus</taxon>
    </lineage>
</organism>
<dbReference type="InterPro" id="IPR008259">
    <property type="entry name" value="FMN_hydac_DH_AS"/>
</dbReference>
<evidence type="ECO:0000256" key="3">
    <source>
        <dbReference type="ARBA" id="ARBA00024042"/>
    </source>
</evidence>
<protein>
    <submittedName>
        <fullName evidence="8">FMN hydroxy acid dehydrogenase domain-containing protein</fullName>
    </submittedName>
</protein>
<comment type="cofactor">
    <cofactor evidence="1">
        <name>FMN</name>
        <dbReference type="ChEBI" id="CHEBI:58210"/>
    </cofactor>
</comment>
<evidence type="ECO:0000259" key="6">
    <source>
        <dbReference type="PROSITE" id="PS51349"/>
    </source>
</evidence>
<dbReference type="GO" id="GO:0005782">
    <property type="term" value="C:peroxisomal matrix"/>
    <property type="evidence" value="ECO:0007669"/>
    <property type="project" value="TreeGrafter"/>
</dbReference>
<dbReference type="PANTHER" id="PTHR10578">
    <property type="entry name" value="S -2-HYDROXY-ACID OXIDASE-RELATED"/>
    <property type="match status" value="1"/>
</dbReference>
<dbReference type="PANTHER" id="PTHR10578:SF149">
    <property type="entry name" value="2-HYDROXYACID OXIDASE 2"/>
    <property type="match status" value="1"/>
</dbReference>
<comment type="catalytic activity">
    <reaction evidence="4">
        <text>a (2S)-2-hydroxycarboxylate + O2 = a 2-oxocarboxylate + H2O2</text>
        <dbReference type="Rhea" id="RHEA:16789"/>
        <dbReference type="ChEBI" id="CHEBI:15379"/>
        <dbReference type="ChEBI" id="CHEBI:16240"/>
        <dbReference type="ChEBI" id="CHEBI:35179"/>
        <dbReference type="ChEBI" id="CHEBI:58123"/>
        <dbReference type="EC" id="1.1.3.15"/>
    </reaction>
    <physiologicalReaction direction="left-to-right" evidence="4">
        <dbReference type="Rhea" id="RHEA:16790"/>
    </physiologicalReaction>
</comment>
<dbReference type="Pfam" id="PF01070">
    <property type="entry name" value="FMN_dh"/>
    <property type="match status" value="1"/>
</dbReference>
<evidence type="ECO:0000256" key="4">
    <source>
        <dbReference type="ARBA" id="ARBA00029325"/>
    </source>
</evidence>
<dbReference type="InterPro" id="IPR037396">
    <property type="entry name" value="FMN_HAD"/>
</dbReference>
<accession>A0A914Q7N3</accession>
<dbReference type="PROSITE" id="PS00557">
    <property type="entry name" value="FMN_HYDROXY_ACID_DH_1"/>
    <property type="match status" value="1"/>
</dbReference>
<keyword evidence="2" id="KW-0560">Oxidoreductase</keyword>
<proteinExistence type="inferred from homology"/>
<evidence type="ECO:0000313" key="8">
    <source>
        <dbReference type="WBParaSite" id="PDA_v2.g25035.t1"/>
    </source>
</evidence>
<evidence type="ECO:0000256" key="5">
    <source>
        <dbReference type="ARBA" id="ARBA00029327"/>
    </source>
</evidence>
<dbReference type="CDD" id="cd02809">
    <property type="entry name" value="alpha_hydroxyacid_oxid_FMN"/>
    <property type="match status" value="1"/>
</dbReference>
<evidence type="ECO:0000313" key="7">
    <source>
        <dbReference type="Proteomes" id="UP000887578"/>
    </source>
</evidence>
<dbReference type="SUPFAM" id="SSF51395">
    <property type="entry name" value="FMN-linked oxidoreductases"/>
    <property type="match status" value="1"/>
</dbReference>
<comment type="catalytic activity">
    <reaction evidence="5">
        <text>2-hydroxyoctanoate + O2 = 2-oxooctanoate + H2O2</text>
        <dbReference type="Rhea" id="RHEA:67940"/>
        <dbReference type="ChEBI" id="CHEBI:15379"/>
        <dbReference type="ChEBI" id="CHEBI:16240"/>
        <dbReference type="ChEBI" id="CHEBI:133514"/>
        <dbReference type="ChEBI" id="CHEBI:176689"/>
    </reaction>
    <physiologicalReaction direction="left-to-right" evidence="5">
        <dbReference type="Rhea" id="RHEA:67941"/>
    </physiologicalReaction>
</comment>
<dbReference type="GO" id="GO:0010181">
    <property type="term" value="F:FMN binding"/>
    <property type="evidence" value="ECO:0007669"/>
    <property type="project" value="InterPro"/>
</dbReference>
<name>A0A914Q7N3_9BILA</name>
<dbReference type="GO" id="GO:0001561">
    <property type="term" value="P:fatty acid alpha-oxidation"/>
    <property type="evidence" value="ECO:0007669"/>
    <property type="project" value="TreeGrafter"/>
</dbReference>
<keyword evidence="7" id="KW-1185">Reference proteome</keyword>
<dbReference type="GO" id="GO:0003973">
    <property type="term" value="F:(S)-2-hydroxy-acid oxidase activity"/>
    <property type="evidence" value="ECO:0007669"/>
    <property type="project" value="UniProtKB-EC"/>
</dbReference>
<dbReference type="PROSITE" id="PS51349">
    <property type="entry name" value="FMN_HYDROXY_ACID_DH_2"/>
    <property type="match status" value="1"/>
</dbReference>
<dbReference type="Proteomes" id="UP000887578">
    <property type="component" value="Unplaced"/>
</dbReference>
<sequence>MMGRRRADERNGFELPGHLKMENFDVELLARTFKGKEGASGFGEYVKNMFDLTLNWDDLRWLVEYSKIPVIVKGIVRGCDAIKALEAGARGIVVSNHGGRQIESTASTIEALPEVVEAVQGRCPVFVDGGIRSGTDIFKCIALGADMVFIGRPIIYGLSVGGVEGVKHVIQILRTEFEYAMRLSGISSIHQLQTVPRMVVHKNYYSSSKL</sequence>